<dbReference type="Proteomes" id="UP001289135">
    <property type="component" value="Unassembled WGS sequence"/>
</dbReference>
<proteinExistence type="predicted"/>
<sequence>MKSKTKNKTPNKNNKNSIKSTNKTTNSKKGLQKTTSSSRNTLAINEQQKIKGRRPLHPKLREITLIFPDGTEEKVLSTYKDDKIVLDDRNRHPAWNKDRRFVADDRFENVASLKSMFGDVLSDLV</sequence>
<keyword evidence="1 5" id="KW-0689">Ribosomal protein</keyword>
<dbReference type="InterPro" id="IPR034704">
    <property type="entry name" value="Ribosomal_bL28/bL31-like_sf"/>
</dbReference>
<dbReference type="Gene3D" id="4.10.830.30">
    <property type="entry name" value="Ribosomal protein L31"/>
    <property type="match status" value="1"/>
</dbReference>
<feature type="region of interest" description="Disordered" evidence="4">
    <location>
        <begin position="1"/>
        <end position="56"/>
    </location>
</feature>
<gene>
    <name evidence="5" type="ORF">Lyticum_00250</name>
</gene>
<evidence type="ECO:0000256" key="3">
    <source>
        <dbReference type="ARBA" id="ARBA00035490"/>
    </source>
</evidence>
<feature type="compositionally biased region" description="Low complexity" evidence="4">
    <location>
        <begin position="10"/>
        <end position="29"/>
    </location>
</feature>
<dbReference type="AlphaFoldDB" id="A0AAE5AHG6"/>
<evidence type="ECO:0000256" key="1">
    <source>
        <dbReference type="ARBA" id="ARBA00022980"/>
    </source>
</evidence>
<comment type="caution">
    <text evidence="5">The sequence shown here is derived from an EMBL/GenBank/DDBJ whole genome shotgun (WGS) entry which is preliminary data.</text>
</comment>
<dbReference type="GO" id="GO:1990904">
    <property type="term" value="C:ribonucleoprotein complex"/>
    <property type="evidence" value="ECO:0007669"/>
    <property type="project" value="UniProtKB-KW"/>
</dbReference>
<keyword evidence="2" id="KW-0687">Ribonucleoprotein</keyword>
<dbReference type="SUPFAM" id="SSF143800">
    <property type="entry name" value="L28p-like"/>
    <property type="match status" value="1"/>
</dbReference>
<dbReference type="InterPro" id="IPR042105">
    <property type="entry name" value="Ribosomal_bL31_sf"/>
</dbReference>
<name>A0AAE5AHG6_9RICK</name>
<evidence type="ECO:0000256" key="4">
    <source>
        <dbReference type="SAM" id="MobiDB-lite"/>
    </source>
</evidence>
<keyword evidence="6" id="KW-1185">Reference proteome</keyword>
<dbReference type="EMBL" id="JARGYU010000001">
    <property type="protein sequence ID" value="MDZ5761088.1"/>
    <property type="molecule type" value="Genomic_DNA"/>
</dbReference>
<reference evidence="5" key="1">
    <citation type="submission" date="2023-02" db="EMBL/GenBank/DDBJ databases">
        <title>Host association and intracellularity evolved multiple times independently in the Rickettsiales.</title>
        <authorList>
            <person name="Castelli M."/>
            <person name="Nardi T."/>
            <person name="Gammuto L."/>
            <person name="Bellinzona G."/>
            <person name="Sabaneyeva E."/>
            <person name="Potekhin A."/>
            <person name="Serra V."/>
            <person name="Petroni G."/>
            <person name="Sassera D."/>
        </authorList>
    </citation>
    <scope>NUCLEOTIDE SEQUENCE</scope>
    <source>
        <strain evidence="5">USBL-36I1</strain>
    </source>
</reference>
<evidence type="ECO:0000256" key="2">
    <source>
        <dbReference type="ARBA" id="ARBA00023274"/>
    </source>
</evidence>
<protein>
    <recommendedName>
        <fullName evidence="3">50S ribosomal protein L31</fullName>
    </recommendedName>
</protein>
<accession>A0AAE5AHG6</accession>
<evidence type="ECO:0000313" key="6">
    <source>
        <dbReference type="Proteomes" id="UP001289135"/>
    </source>
</evidence>
<evidence type="ECO:0000313" key="5">
    <source>
        <dbReference type="EMBL" id="MDZ5761088.1"/>
    </source>
</evidence>
<organism evidence="5 6">
    <name type="scientific">Lyticum sinuosum</name>
    <dbReference type="NCBI Taxonomy" id="1332059"/>
    <lineage>
        <taxon>Bacteria</taxon>
        <taxon>Pseudomonadati</taxon>
        <taxon>Pseudomonadota</taxon>
        <taxon>Alphaproteobacteria</taxon>
        <taxon>Rickettsiales</taxon>
        <taxon>Lyticum</taxon>
    </lineage>
</organism>
<dbReference type="RefSeq" id="WP_322498517.1">
    <property type="nucleotide sequence ID" value="NZ_JARGYU010000001.1"/>
</dbReference>
<dbReference type="GO" id="GO:0005840">
    <property type="term" value="C:ribosome"/>
    <property type="evidence" value="ECO:0007669"/>
    <property type="project" value="UniProtKB-KW"/>
</dbReference>
<feature type="compositionally biased region" description="Polar residues" evidence="4">
    <location>
        <begin position="32"/>
        <end position="47"/>
    </location>
</feature>